<proteinExistence type="predicted"/>
<protein>
    <submittedName>
        <fullName evidence="1">Coat protein</fullName>
    </submittedName>
</protein>
<keyword evidence="1" id="KW-0946">Virion</keyword>
<dbReference type="EMBL" id="BK014176">
    <property type="protein sequence ID" value="DAD52684.1"/>
    <property type="molecule type" value="Genomic_RNA"/>
</dbReference>
<name>A0A8S5L5D6_9VIRU</name>
<evidence type="ECO:0000313" key="1">
    <source>
        <dbReference type="EMBL" id="DAD52684.1"/>
    </source>
</evidence>
<organism evidence="1 2">
    <name type="scientific">ssRNA phage SRR7976301_11</name>
    <dbReference type="NCBI Taxonomy" id="2786661"/>
    <lineage>
        <taxon>Viruses</taxon>
        <taxon>Riboviria</taxon>
        <taxon>Orthornavirae</taxon>
        <taxon>Lenarviricota</taxon>
        <taxon>Leviviricetes</taxon>
        <taxon>Timlovirales</taxon>
        <taxon>Steitzviridae</taxon>
        <taxon>Sdenfavirus</taxon>
        <taxon>Sdenfavirus sp. 'asiovicinum'</taxon>
    </lineage>
</organism>
<dbReference type="Proteomes" id="UP000679383">
    <property type="component" value="Segment"/>
</dbReference>
<gene>
    <name evidence="1" type="primary">SRR7976301_11_2</name>
</gene>
<evidence type="ECO:0000313" key="2">
    <source>
        <dbReference type="Proteomes" id="UP000679383"/>
    </source>
</evidence>
<dbReference type="GeneID" id="80400727"/>
<keyword evidence="1" id="KW-0167">Capsid protein</keyword>
<dbReference type="RefSeq" id="YP_010771096.1">
    <property type="nucleotide sequence ID" value="NC_074485.1"/>
</dbReference>
<reference evidence="1" key="1">
    <citation type="submission" date="2020-09" db="EMBL/GenBank/DDBJ databases">
        <title>Leviviricetes taxonomy.</title>
        <authorList>
            <person name="Stockdale S.R."/>
            <person name="Callanan J."/>
            <person name="Adriaenssens E.M."/>
            <person name="Kuhn J.H."/>
            <person name="Rumnieks J."/>
            <person name="Shkoporov A."/>
            <person name="Draper L.A."/>
            <person name="Ross P."/>
            <person name="Hill C."/>
        </authorList>
    </citation>
    <scope>NUCLEOTIDE SEQUENCE</scope>
</reference>
<dbReference type="GO" id="GO:0019028">
    <property type="term" value="C:viral capsid"/>
    <property type="evidence" value="ECO:0007669"/>
    <property type="project" value="UniProtKB-KW"/>
</dbReference>
<accession>A0A8S5L5D6</accession>
<sequence length="151" mass="16269">MSLATDITLNASTTITAGTNADRVFSLLPSNANDRVQRSVASTALTAPQTLTIAHSKRVVKGMRTLSNNSVAAAPLYFDRHLCRLDTTVTQTAFSDPEFRASRSVQLTIEVPRLGAESPTTTQIIDDLLSMVSMLRASSNANLIRFLNGES</sequence>
<dbReference type="KEGG" id="vg:80400727"/>